<dbReference type="GO" id="GO:0004521">
    <property type="term" value="F:RNA endonuclease activity"/>
    <property type="evidence" value="ECO:0007669"/>
    <property type="project" value="InterPro"/>
</dbReference>
<dbReference type="RefSeq" id="WP_210537385.1">
    <property type="nucleotide sequence ID" value="NZ_JAGKTC010000003.1"/>
</dbReference>
<dbReference type="CDD" id="cd00607">
    <property type="entry name" value="RNase_Sa"/>
    <property type="match status" value="1"/>
</dbReference>
<dbReference type="Pfam" id="PF00545">
    <property type="entry name" value="Ribonuclease"/>
    <property type="match status" value="1"/>
</dbReference>
<organism evidence="4 5">
    <name type="scientific">Pseudoxanthomonas helianthi</name>
    <dbReference type="NCBI Taxonomy" id="1453541"/>
    <lineage>
        <taxon>Bacteria</taxon>
        <taxon>Pseudomonadati</taxon>
        <taxon>Pseudomonadota</taxon>
        <taxon>Gammaproteobacteria</taxon>
        <taxon>Lysobacterales</taxon>
        <taxon>Lysobacteraceae</taxon>
        <taxon>Pseudoxanthomonas</taxon>
    </lineage>
</organism>
<gene>
    <name evidence="4" type="ORF">J5837_14045</name>
</gene>
<dbReference type="Proteomes" id="UP000673447">
    <property type="component" value="Unassembled WGS sequence"/>
</dbReference>
<evidence type="ECO:0000313" key="5">
    <source>
        <dbReference type="Proteomes" id="UP000673447"/>
    </source>
</evidence>
<reference evidence="4" key="2">
    <citation type="submission" date="2021-03" db="EMBL/GenBank/DDBJ databases">
        <authorList>
            <person name="Cao W."/>
        </authorList>
    </citation>
    <scope>NUCLEOTIDE SEQUENCE</scope>
    <source>
        <strain evidence="4">110414</strain>
    </source>
</reference>
<dbReference type="GO" id="GO:0003723">
    <property type="term" value="F:RNA binding"/>
    <property type="evidence" value="ECO:0007669"/>
    <property type="project" value="InterPro"/>
</dbReference>
<keyword evidence="5" id="KW-1185">Reference proteome</keyword>
<feature type="region of interest" description="Disordered" evidence="3">
    <location>
        <begin position="69"/>
        <end position="94"/>
    </location>
</feature>
<feature type="region of interest" description="Disordered" evidence="3">
    <location>
        <begin position="28"/>
        <end position="54"/>
    </location>
</feature>
<accession>A0A941AV31</accession>
<evidence type="ECO:0000256" key="2">
    <source>
        <dbReference type="ARBA" id="ARBA00022801"/>
    </source>
</evidence>
<dbReference type="InterPro" id="IPR000026">
    <property type="entry name" value="N1-like"/>
</dbReference>
<dbReference type="SUPFAM" id="SSF53933">
    <property type="entry name" value="Microbial ribonucleases"/>
    <property type="match status" value="1"/>
</dbReference>
<dbReference type="EMBL" id="JAGKTC010000003">
    <property type="protein sequence ID" value="MBP3985530.1"/>
    <property type="molecule type" value="Genomic_DNA"/>
</dbReference>
<feature type="compositionally biased region" description="Basic and acidic residues" evidence="3">
    <location>
        <begin position="84"/>
        <end position="94"/>
    </location>
</feature>
<sequence>MRKLSIIALLLLVAAMWWWGSRPAQPAFAPPPVETSAPPLHTPPGPASRSMPDFLPAEAHDTLRLIASKGPYPHRQDGSVFGNREGRLPDRPRGYYHEFTVETPGAGNRGARRIITGGQPPETCYYTDDHYESFREFDCALDEARR</sequence>
<proteinExistence type="predicted"/>
<evidence type="ECO:0000256" key="1">
    <source>
        <dbReference type="ARBA" id="ARBA00022722"/>
    </source>
</evidence>
<evidence type="ECO:0000256" key="3">
    <source>
        <dbReference type="SAM" id="MobiDB-lite"/>
    </source>
</evidence>
<evidence type="ECO:0000313" key="4">
    <source>
        <dbReference type="EMBL" id="MBP3985530.1"/>
    </source>
</evidence>
<dbReference type="GO" id="GO:0016787">
    <property type="term" value="F:hydrolase activity"/>
    <property type="evidence" value="ECO:0007669"/>
    <property type="project" value="UniProtKB-KW"/>
</dbReference>
<keyword evidence="2" id="KW-0378">Hydrolase</keyword>
<dbReference type="Gene3D" id="3.10.450.30">
    <property type="entry name" value="Microbial ribonucleases"/>
    <property type="match status" value="1"/>
</dbReference>
<keyword evidence="1" id="KW-0540">Nuclease</keyword>
<dbReference type="InterPro" id="IPR016191">
    <property type="entry name" value="Ribonuclease/ribotoxin"/>
</dbReference>
<protein>
    <submittedName>
        <fullName evidence="4">Ribonuclease</fullName>
    </submittedName>
</protein>
<comment type="caution">
    <text evidence="4">The sequence shown here is derived from an EMBL/GenBank/DDBJ whole genome shotgun (WGS) entry which is preliminary data.</text>
</comment>
<dbReference type="AlphaFoldDB" id="A0A941AV31"/>
<name>A0A941AV31_9GAMM</name>
<reference evidence="4" key="1">
    <citation type="journal article" date="2016" name="Int. J. Syst. Evol. Microbiol.">
        <title>Pseudoxanthomonas helianthi sp. nov., isolated from roots of Jerusalem artichoke (Helianthus tuberosus).</title>
        <authorList>
            <person name="Kittiwongwattana C."/>
            <person name="Thawai C."/>
        </authorList>
    </citation>
    <scope>NUCLEOTIDE SEQUENCE</scope>
    <source>
        <strain evidence="4">110414</strain>
    </source>
</reference>